<dbReference type="Proteomes" id="UP000230002">
    <property type="component" value="Unassembled WGS sequence"/>
</dbReference>
<dbReference type="InterPro" id="IPR011008">
    <property type="entry name" value="Dimeric_a/b-barrel"/>
</dbReference>
<sequence length="171" mass="18756">MTVTEFATLKLVSPHTWASPDIQAFFRTLSTQQGAWSGYSLRFFADTTDPQLIYLITGWESVATHYEWIASEQNQALLERAEGMIEVEGLAHAELDSEKGDAQFVVWTQWMPREGESVAGQSGAGLVVDKEGPLAYSLQGYGSEKEAGDLGVTQGGQSRKTIGAYRLTLEC</sequence>
<organism evidence="1 2">
    <name type="scientific">Ganoderma sinense ZZ0214-1</name>
    <dbReference type="NCBI Taxonomy" id="1077348"/>
    <lineage>
        <taxon>Eukaryota</taxon>
        <taxon>Fungi</taxon>
        <taxon>Dikarya</taxon>
        <taxon>Basidiomycota</taxon>
        <taxon>Agaricomycotina</taxon>
        <taxon>Agaricomycetes</taxon>
        <taxon>Polyporales</taxon>
        <taxon>Polyporaceae</taxon>
        <taxon>Ganoderma</taxon>
    </lineage>
</organism>
<dbReference type="PANTHER" id="PTHR42052">
    <property type="entry name" value="ABM DOMAIN-CONTAINING PROTEIN"/>
    <property type="match status" value="1"/>
</dbReference>
<dbReference type="PANTHER" id="PTHR42052:SF1">
    <property type="entry name" value="ABM DOMAIN-CONTAINING PROTEIN"/>
    <property type="match status" value="1"/>
</dbReference>
<dbReference type="Gene3D" id="3.30.70.100">
    <property type="match status" value="1"/>
</dbReference>
<reference evidence="1 2" key="1">
    <citation type="journal article" date="2015" name="Sci. Rep.">
        <title>Chromosome-level genome map provides insights into diverse defense mechanisms in the medicinal fungus Ganoderma sinense.</title>
        <authorList>
            <person name="Zhu Y."/>
            <person name="Xu J."/>
            <person name="Sun C."/>
            <person name="Zhou S."/>
            <person name="Xu H."/>
            <person name="Nelson D.R."/>
            <person name="Qian J."/>
            <person name="Song J."/>
            <person name="Luo H."/>
            <person name="Xiang L."/>
            <person name="Li Y."/>
            <person name="Xu Z."/>
            <person name="Ji A."/>
            <person name="Wang L."/>
            <person name="Lu S."/>
            <person name="Hayward A."/>
            <person name="Sun W."/>
            <person name="Li X."/>
            <person name="Schwartz D.C."/>
            <person name="Wang Y."/>
            <person name="Chen S."/>
        </authorList>
    </citation>
    <scope>NUCLEOTIDE SEQUENCE [LARGE SCALE GENOMIC DNA]</scope>
    <source>
        <strain evidence="1 2">ZZ0214-1</strain>
    </source>
</reference>
<dbReference type="SUPFAM" id="SSF54909">
    <property type="entry name" value="Dimeric alpha+beta barrel"/>
    <property type="match status" value="1"/>
</dbReference>
<evidence type="ECO:0000313" key="2">
    <source>
        <dbReference type="Proteomes" id="UP000230002"/>
    </source>
</evidence>
<gene>
    <name evidence="1" type="ORF">GSI_14105</name>
</gene>
<name>A0A2G8RS67_9APHY</name>
<protein>
    <recommendedName>
        <fullName evidence="3">ABM domain-containing protein</fullName>
    </recommendedName>
</protein>
<dbReference type="OrthoDB" id="3542212at2759"/>
<dbReference type="EMBL" id="AYKW01000067">
    <property type="protein sequence ID" value="PIL24352.1"/>
    <property type="molecule type" value="Genomic_DNA"/>
</dbReference>
<proteinExistence type="predicted"/>
<dbReference type="AlphaFoldDB" id="A0A2G8RS67"/>
<accession>A0A2G8RS67</accession>
<keyword evidence="2" id="KW-1185">Reference proteome</keyword>
<comment type="caution">
    <text evidence="1">The sequence shown here is derived from an EMBL/GenBank/DDBJ whole genome shotgun (WGS) entry which is preliminary data.</text>
</comment>
<evidence type="ECO:0008006" key="3">
    <source>
        <dbReference type="Google" id="ProtNLM"/>
    </source>
</evidence>
<evidence type="ECO:0000313" key="1">
    <source>
        <dbReference type="EMBL" id="PIL24352.1"/>
    </source>
</evidence>